<keyword evidence="3" id="KW-0418">Kinase</keyword>
<organism evidence="3 4">
    <name type="scientific">Laetiporus sulphureus 93-53</name>
    <dbReference type="NCBI Taxonomy" id="1314785"/>
    <lineage>
        <taxon>Eukaryota</taxon>
        <taxon>Fungi</taxon>
        <taxon>Dikarya</taxon>
        <taxon>Basidiomycota</taxon>
        <taxon>Agaricomycotina</taxon>
        <taxon>Agaricomycetes</taxon>
        <taxon>Polyporales</taxon>
        <taxon>Laetiporus</taxon>
    </lineage>
</organism>
<evidence type="ECO:0000259" key="2">
    <source>
        <dbReference type="PROSITE" id="PS50011"/>
    </source>
</evidence>
<keyword evidence="3" id="KW-0808">Transferase</keyword>
<accession>A0A165CNJ4</accession>
<dbReference type="InterPro" id="IPR000719">
    <property type="entry name" value="Prot_kinase_dom"/>
</dbReference>
<dbReference type="PROSITE" id="PS50011">
    <property type="entry name" value="PROTEIN_KINASE_DOM"/>
    <property type="match status" value="1"/>
</dbReference>
<dbReference type="PANTHER" id="PTHR11909">
    <property type="entry name" value="CASEIN KINASE-RELATED"/>
    <property type="match status" value="1"/>
</dbReference>
<keyword evidence="4" id="KW-1185">Reference proteome</keyword>
<dbReference type="EMBL" id="KV427646">
    <property type="protein sequence ID" value="KZT03134.1"/>
    <property type="molecule type" value="Genomic_DNA"/>
</dbReference>
<dbReference type="EC" id="2.7.11.1" evidence="1"/>
<dbReference type="InterPro" id="IPR011009">
    <property type="entry name" value="Kinase-like_dom_sf"/>
</dbReference>
<proteinExistence type="predicted"/>
<dbReference type="Proteomes" id="UP000076871">
    <property type="component" value="Unassembled WGS sequence"/>
</dbReference>
<protein>
    <recommendedName>
        <fullName evidence="1">non-specific serine/threonine protein kinase</fullName>
        <ecNumber evidence="1">2.7.11.1</ecNumber>
    </recommendedName>
</protein>
<dbReference type="SMART" id="SM00220">
    <property type="entry name" value="S_TKc"/>
    <property type="match status" value="1"/>
</dbReference>
<evidence type="ECO:0000313" key="4">
    <source>
        <dbReference type="Proteomes" id="UP000076871"/>
    </source>
</evidence>
<dbReference type="GeneID" id="63827910"/>
<evidence type="ECO:0000313" key="3">
    <source>
        <dbReference type="EMBL" id="KZT03134.1"/>
    </source>
</evidence>
<sequence length="293" mass="33559">MVYNATKEGENVSDSVAVKKSRVSLHRKRTMLQHESRVLQLLQGHPAIPAVYAYGRFEHFEYLAMERLGPSVMDLMQHSSGAPLKTVLLIANQMLSALEHIHSHGIIHRDIKPENILLSVQDPNGVRLIDFGIARRYKTGIPSQYDPIVERKSIVGTLTWASLNAHYGIDLSRRDDLESLAYTLFFLLRGDLPWRKALRYQGTAIANMLQAREQKKIWTGIKLAKGYPSEFAEFLDYARSLSFGDEPDYSHFSRMFTDLYRRSAFEDDEMLVWSSSSPETRLLIRGPTVKVRF</sequence>
<dbReference type="OrthoDB" id="2800330at2759"/>
<dbReference type="SUPFAM" id="SSF56112">
    <property type="entry name" value="Protein kinase-like (PK-like)"/>
    <property type="match status" value="1"/>
</dbReference>
<gene>
    <name evidence="3" type="ORF">LAESUDRAFT_738363</name>
</gene>
<dbReference type="Gene3D" id="1.10.510.10">
    <property type="entry name" value="Transferase(Phosphotransferase) domain 1"/>
    <property type="match status" value="1"/>
</dbReference>
<reference evidence="3 4" key="1">
    <citation type="journal article" date="2016" name="Mol. Biol. Evol.">
        <title>Comparative Genomics of Early-Diverging Mushroom-Forming Fungi Provides Insights into the Origins of Lignocellulose Decay Capabilities.</title>
        <authorList>
            <person name="Nagy L.G."/>
            <person name="Riley R."/>
            <person name="Tritt A."/>
            <person name="Adam C."/>
            <person name="Daum C."/>
            <person name="Floudas D."/>
            <person name="Sun H."/>
            <person name="Yadav J.S."/>
            <person name="Pangilinan J."/>
            <person name="Larsson K.H."/>
            <person name="Matsuura K."/>
            <person name="Barry K."/>
            <person name="Labutti K."/>
            <person name="Kuo R."/>
            <person name="Ohm R.A."/>
            <person name="Bhattacharya S.S."/>
            <person name="Shirouzu T."/>
            <person name="Yoshinaga Y."/>
            <person name="Martin F.M."/>
            <person name="Grigoriev I.V."/>
            <person name="Hibbett D.S."/>
        </authorList>
    </citation>
    <scope>NUCLEOTIDE SEQUENCE [LARGE SCALE GENOMIC DNA]</scope>
    <source>
        <strain evidence="3 4">93-53</strain>
    </source>
</reference>
<evidence type="ECO:0000256" key="1">
    <source>
        <dbReference type="ARBA" id="ARBA00012513"/>
    </source>
</evidence>
<dbReference type="InParanoid" id="A0A165CNJ4"/>
<dbReference type="InterPro" id="IPR008271">
    <property type="entry name" value="Ser/Thr_kinase_AS"/>
</dbReference>
<dbReference type="AlphaFoldDB" id="A0A165CNJ4"/>
<feature type="domain" description="Protein kinase" evidence="2">
    <location>
        <begin position="1"/>
        <end position="260"/>
    </location>
</feature>
<dbReference type="GO" id="GO:0004674">
    <property type="term" value="F:protein serine/threonine kinase activity"/>
    <property type="evidence" value="ECO:0007669"/>
    <property type="project" value="UniProtKB-EC"/>
</dbReference>
<dbReference type="InterPro" id="IPR050235">
    <property type="entry name" value="CK1_Ser-Thr_kinase"/>
</dbReference>
<dbReference type="Pfam" id="PF00069">
    <property type="entry name" value="Pkinase"/>
    <property type="match status" value="1"/>
</dbReference>
<name>A0A165CNJ4_9APHY</name>
<dbReference type="RefSeq" id="XP_040760874.1">
    <property type="nucleotide sequence ID" value="XM_040910881.1"/>
</dbReference>
<dbReference type="GO" id="GO:0005524">
    <property type="term" value="F:ATP binding"/>
    <property type="evidence" value="ECO:0007669"/>
    <property type="project" value="InterPro"/>
</dbReference>
<dbReference type="STRING" id="1314785.A0A165CNJ4"/>
<dbReference type="PROSITE" id="PS00108">
    <property type="entry name" value="PROTEIN_KINASE_ST"/>
    <property type="match status" value="1"/>
</dbReference>